<dbReference type="InterPro" id="IPR027417">
    <property type="entry name" value="P-loop_NTPase"/>
</dbReference>
<dbReference type="GO" id="GO:0003677">
    <property type="term" value="F:DNA binding"/>
    <property type="evidence" value="ECO:0007669"/>
    <property type="project" value="InterPro"/>
</dbReference>
<dbReference type="AlphaFoldDB" id="E2ZN48"/>
<protein>
    <recommendedName>
        <fullName evidence="1">Helicase ATP-binding domain-containing protein</fullName>
    </recommendedName>
</protein>
<reference evidence="2 3" key="1">
    <citation type="submission" date="2010-08" db="EMBL/GenBank/DDBJ databases">
        <authorList>
            <person name="Weinstock G."/>
            <person name="Sodergren E."/>
            <person name="Clifton S."/>
            <person name="Fulton L."/>
            <person name="Fulton B."/>
            <person name="Courtney L."/>
            <person name="Fronick C."/>
            <person name="Harrison M."/>
            <person name="Strong C."/>
            <person name="Farmer C."/>
            <person name="Delahaunty K."/>
            <person name="Markovic C."/>
            <person name="Hall O."/>
            <person name="Minx P."/>
            <person name="Tomlinson C."/>
            <person name="Mitreva M."/>
            <person name="Hou S."/>
            <person name="Chen J."/>
            <person name="Wollam A."/>
            <person name="Pepin K.H."/>
            <person name="Johnson M."/>
            <person name="Bhonagiri V."/>
            <person name="Zhang X."/>
            <person name="Suruliraj S."/>
            <person name="Warren W."/>
            <person name="Chinwalla A."/>
            <person name="Mardis E.R."/>
            <person name="Wilson R.K."/>
        </authorList>
    </citation>
    <scope>NUCLEOTIDE SEQUENCE [LARGE SCALE GENOMIC DNA]</scope>
    <source>
        <strain evidence="2 3">KLE1255</strain>
    </source>
</reference>
<dbReference type="HOGENOM" id="CLU_643284_0_0_9"/>
<dbReference type="InterPro" id="IPR014001">
    <property type="entry name" value="Helicase_ATP-bd"/>
</dbReference>
<dbReference type="STRING" id="748224.HMPREF9436_03126"/>
<feature type="domain" description="Helicase ATP-binding" evidence="1">
    <location>
        <begin position="206"/>
        <end position="424"/>
    </location>
</feature>
<dbReference type="Pfam" id="PF04851">
    <property type="entry name" value="ResIII"/>
    <property type="match status" value="1"/>
</dbReference>
<dbReference type="GO" id="GO:0005524">
    <property type="term" value="F:ATP binding"/>
    <property type="evidence" value="ECO:0007669"/>
    <property type="project" value="InterPro"/>
</dbReference>
<name>E2ZN48_9FIRM</name>
<dbReference type="SMART" id="SM00487">
    <property type="entry name" value="DEXDc"/>
    <property type="match status" value="1"/>
</dbReference>
<dbReference type="InterPro" id="IPR006935">
    <property type="entry name" value="Helicase/UvrB_N"/>
</dbReference>
<dbReference type="PANTHER" id="PTHR41313">
    <property type="entry name" value="ADENINE-SPECIFIC METHYLTRANSFERASE"/>
    <property type="match status" value="1"/>
</dbReference>
<gene>
    <name evidence="2" type="ORF">HMPREF9436_03126</name>
</gene>
<dbReference type="BioCyc" id="FCF748224-HMP:GTSS-2768-MONOMER"/>
<comment type="caution">
    <text evidence="2">The sequence shown here is derived from an EMBL/GenBank/DDBJ whole genome shotgun (WGS) entry which is preliminary data.</text>
</comment>
<dbReference type="SUPFAM" id="SSF52540">
    <property type="entry name" value="P-loop containing nucleoside triphosphate hydrolases"/>
    <property type="match status" value="1"/>
</dbReference>
<dbReference type="RefSeq" id="WP_005946176.1">
    <property type="nucleotide sequence ID" value="NZ_GL538349.1"/>
</dbReference>
<dbReference type="InterPro" id="IPR052933">
    <property type="entry name" value="DNA_Protect_Modify"/>
</dbReference>
<evidence type="ECO:0000313" key="3">
    <source>
        <dbReference type="Proteomes" id="UP000006028"/>
    </source>
</evidence>
<sequence>ADEYLSGDVRAKLRMAQFAAETNPEFAVNVDALTKAQPRELEASEIDVRLGATWLDPDIIQKFMTETFQIPYYLRHAVKVRYSPYTAEWRVEGKTATGRGDIISSETYGTSRANAYKILEETLNLKDVRIYDTIEDADGKLKRVLNKRETMLAQQKQQVIKDAFANWVWQDPQRRIALVKQYNELFNSTRPREYDGSHIHFVGMNPEITLREHQRNAIAHVLYGGNTLLAHEVGAGKTYEMAASAMEAKRLGLCQKSLFVVPNHLTEQWASEFLNLYPNAKLLVARRKDFETANRKKFCARIATGDYDAVIIGHSQFERIPLSFERQERIIQEQIDETLAAINELKAHAGENFSIKQMEKTRKTLETKLEKLRSDERKDDVVTFEQLGVDRLFVDESHAFKNLFLTTKMRNVAGLSTSEAQKSSDM</sequence>
<dbReference type="EMBL" id="AECU01000227">
    <property type="protein sequence ID" value="EFQ05398.1"/>
    <property type="molecule type" value="Genomic_DNA"/>
</dbReference>
<dbReference type="eggNOG" id="COG4646">
    <property type="taxonomic scope" value="Bacteria"/>
</dbReference>
<dbReference type="Gene3D" id="3.40.50.300">
    <property type="entry name" value="P-loop containing nucleotide triphosphate hydrolases"/>
    <property type="match status" value="1"/>
</dbReference>
<proteinExistence type="predicted"/>
<dbReference type="eggNOG" id="COG0553">
    <property type="taxonomic scope" value="Bacteria"/>
</dbReference>
<feature type="non-terminal residue" evidence="2">
    <location>
        <position position="426"/>
    </location>
</feature>
<feature type="non-terminal residue" evidence="2">
    <location>
        <position position="1"/>
    </location>
</feature>
<dbReference type="Proteomes" id="UP000006028">
    <property type="component" value="Unassembled WGS sequence"/>
</dbReference>
<dbReference type="PANTHER" id="PTHR41313:SF1">
    <property type="entry name" value="DNA METHYLASE ADENINE-SPECIFIC DOMAIN-CONTAINING PROTEIN"/>
    <property type="match status" value="1"/>
</dbReference>
<evidence type="ECO:0000313" key="2">
    <source>
        <dbReference type="EMBL" id="EFQ05398.1"/>
    </source>
</evidence>
<accession>E2ZN48</accession>
<dbReference type="GO" id="GO:0016787">
    <property type="term" value="F:hydrolase activity"/>
    <property type="evidence" value="ECO:0007669"/>
    <property type="project" value="InterPro"/>
</dbReference>
<organism evidence="2 3">
    <name type="scientific">Faecalibacterium cf. prausnitzii KLE1255</name>
    <dbReference type="NCBI Taxonomy" id="748224"/>
    <lineage>
        <taxon>Bacteria</taxon>
        <taxon>Bacillati</taxon>
        <taxon>Bacillota</taxon>
        <taxon>Clostridia</taxon>
        <taxon>Eubacteriales</taxon>
        <taxon>Oscillospiraceae</taxon>
        <taxon>Faecalibacterium</taxon>
    </lineage>
</organism>
<evidence type="ECO:0000259" key="1">
    <source>
        <dbReference type="SMART" id="SM00487"/>
    </source>
</evidence>